<dbReference type="EMBL" id="CP010536">
    <property type="protein sequence ID" value="AJG19144.1"/>
    <property type="molecule type" value="Genomic_DNA"/>
</dbReference>
<sequence>MLLLLHLTLALGLLAGCGPIQVRAGSKPDVTALGSSLQVGKSTQQGVLATLGSPAGRGRSMMPWQDSPRTVWTYYYEEGVIDLGGKNSDDRRIFLFVFFDGDRFDGYLWFSSLR</sequence>
<evidence type="ECO:0008006" key="3">
    <source>
        <dbReference type="Google" id="ProtNLM"/>
    </source>
</evidence>
<dbReference type="AlphaFoldDB" id="A0A0C4YA87"/>
<keyword evidence="2" id="KW-1185">Reference proteome</keyword>
<organism evidence="1 2">
    <name type="scientific">Cupriavidus basilensis</name>
    <dbReference type="NCBI Taxonomy" id="68895"/>
    <lineage>
        <taxon>Bacteria</taxon>
        <taxon>Pseudomonadati</taxon>
        <taxon>Pseudomonadota</taxon>
        <taxon>Betaproteobacteria</taxon>
        <taxon>Burkholderiales</taxon>
        <taxon>Burkholderiaceae</taxon>
        <taxon>Cupriavidus</taxon>
    </lineage>
</organism>
<gene>
    <name evidence="1" type="ORF">RR42_m1747</name>
</gene>
<protein>
    <recommendedName>
        <fullName evidence="3">Outer membrane protein assembly factor BamE</fullName>
    </recommendedName>
</protein>
<dbReference type="KEGG" id="cbw:RR42_m1747"/>
<evidence type="ECO:0000313" key="2">
    <source>
        <dbReference type="Proteomes" id="UP000031843"/>
    </source>
</evidence>
<reference evidence="1 2" key="1">
    <citation type="journal article" date="2015" name="Genome Announc.">
        <title>Complete Genome Sequence of Cupriavidus basilensis 4G11, Isolated from the Oak Ridge Field Research Center Site.</title>
        <authorList>
            <person name="Ray J."/>
            <person name="Waters R.J."/>
            <person name="Skerker J.M."/>
            <person name="Kuehl J.V."/>
            <person name="Price M.N."/>
            <person name="Huang J."/>
            <person name="Chakraborty R."/>
            <person name="Arkin A.P."/>
            <person name="Deutschbauer A."/>
        </authorList>
    </citation>
    <scope>NUCLEOTIDE SEQUENCE [LARGE SCALE GENOMIC DNA]</scope>
    <source>
        <strain evidence="1">4G11</strain>
    </source>
</reference>
<dbReference type="STRING" id="68895.RR42_m1747"/>
<dbReference type="Proteomes" id="UP000031843">
    <property type="component" value="Chromosome main"/>
</dbReference>
<evidence type="ECO:0000313" key="1">
    <source>
        <dbReference type="EMBL" id="AJG19144.1"/>
    </source>
</evidence>
<name>A0A0C4YA87_9BURK</name>
<accession>A0A0C4YA87</accession>
<proteinExistence type="predicted"/>